<feature type="region of interest" description="Disordered" evidence="3">
    <location>
        <begin position="85"/>
        <end position="107"/>
    </location>
</feature>
<comment type="caution">
    <text evidence="5">The sequence shown here is derived from an EMBL/GenBank/DDBJ whole genome shotgun (WGS) entry which is preliminary data.</text>
</comment>
<keyword evidence="4" id="KW-0732">Signal</keyword>
<feature type="compositionally biased region" description="Polar residues" evidence="3">
    <location>
        <begin position="91"/>
        <end position="106"/>
    </location>
</feature>
<evidence type="ECO:0000313" key="5">
    <source>
        <dbReference type="EMBL" id="KAG6491203.1"/>
    </source>
</evidence>
<feature type="compositionally biased region" description="Pro residues" evidence="3">
    <location>
        <begin position="133"/>
        <end position="142"/>
    </location>
</feature>
<gene>
    <name evidence="5" type="ORF">ZIOFF_052539</name>
</gene>
<protein>
    <submittedName>
        <fullName evidence="5">Uncharacterized protein</fullName>
    </submittedName>
</protein>
<dbReference type="PANTHER" id="PTHR33172:SF91">
    <property type="entry name" value="PROTEIN OXIDATIVE STRESS 3 LIKE 5"/>
    <property type="match status" value="1"/>
</dbReference>
<evidence type="ECO:0000256" key="1">
    <source>
        <dbReference type="ARBA" id="ARBA00004123"/>
    </source>
</evidence>
<keyword evidence="2" id="KW-0539">Nucleus</keyword>
<evidence type="ECO:0000256" key="3">
    <source>
        <dbReference type="SAM" id="MobiDB-lite"/>
    </source>
</evidence>
<evidence type="ECO:0000256" key="4">
    <source>
        <dbReference type="SAM" id="SignalP"/>
    </source>
</evidence>
<name>A0A8J5FNR0_ZINOF</name>
<dbReference type="EMBL" id="JACMSC010000014">
    <property type="protein sequence ID" value="KAG6491203.1"/>
    <property type="molecule type" value="Genomic_DNA"/>
</dbReference>
<proteinExistence type="predicted"/>
<dbReference type="Proteomes" id="UP000734854">
    <property type="component" value="Unassembled WGS sequence"/>
</dbReference>
<accession>A0A8J5FNR0</accession>
<dbReference type="GO" id="GO:0005634">
    <property type="term" value="C:nucleus"/>
    <property type="evidence" value="ECO:0007669"/>
    <property type="project" value="UniProtKB-SubCell"/>
</dbReference>
<sequence>MAESTSGPWMLDAAPLFVVVLLVAHVSALVREFTGSTDWRLKNRTLGERRIRDIRGHALIIAAKGVSKDYKWRGLSSFFSGKSKSFSSLSDMGNTSTNNLAKTENSFNKRRRIRMASKAKRASYTSFISLSRPPLPPPPSPPSLKDHILEEGDKEGI</sequence>
<keyword evidence="6" id="KW-1185">Reference proteome</keyword>
<feature type="chain" id="PRO_5035307676" evidence="4">
    <location>
        <begin position="29"/>
        <end position="157"/>
    </location>
</feature>
<evidence type="ECO:0000256" key="2">
    <source>
        <dbReference type="ARBA" id="ARBA00023242"/>
    </source>
</evidence>
<dbReference type="PANTHER" id="PTHR33172">
    <property type="entry name" value="OS08G0516900 PROTEIN"/>
    <property type="match status" value="1"/>
</dbReference>
<evidence type="ECO:0000313" key="6">
    <source>
        <dbReference type="Proteomes" id="UP000734854"/>
    </source>
</evidence>
<dbReference type="AlphaFoldDB" id="A0A8J5FNR0"/>
<comment type="subcellular location">
    <subcellularLocation>
        <location evidence="1">Nucleus</location>
    </subcellularLocation>
</comment>
<dbReference type="InterPro" id="IPR051992">
    <property type="entry name" value="OxStress_Response_Reg"/>
</dbReference>
<organism evidence="5 6">
    <name type="scientific">Zingiber officinale</name>
    <name type="common">Ginger</name>
    <name type="synonym">Amomum zingiber</name>
    <dbReference type="NCBI Taxonomy" id="94328"/>
    <lineage>
        <taxon>Eukaryota</taxon>
        <taxon>Viridiplantae</taxon>
        <taxon>Streptophyta</taxon>
        <taxon>Embryophyta</taxon>
        <taxon>Tracheophyta</taxon>
        <taxon>Spermatophyta</taxon>
        <taxon>Magnoliopsida</taxon>
        <taxon>Liliopsida</taxon>
        <taxon>Zingiberales</taxon>
        <taxon>Zingiberaceae</taxon>
        <taxon>Zingiber</taxon>
    </lineage>
</organism>
<feature type="compositionally biased region" description="Basic and acidic residues" evidence="3">
    <location>
        <begin position="144"/>
        <end position="157"/>
    </location>
</feature>
<feature type="region of interest" description="Disordered" evidence="3">
    <location>
        <begin position="127"/>
        <end position="157"/>
    </location>
</feature>
<feature type="signal peptide" evidence="4">
    <location>
        <begin position="1"/>
        <end position="28"/>
    </location>
</feature>
<reference evidence="5 6" key="1">
    <citation type="submission" date="2020-08" db="EMBL/GenBank/DDBJ databases">
        <title>Plant Genome Project.</title>
        <authorList>
            <person name="Zhang R.-G."/>
        </authorList>
    </citation>
    <scope>NUCLEOTIDE SEQUENCE [LARGE SCALE GENOMIC DNA]</scope>
    <source>
        <tissue evidence="5">Rhizome</tissue>
    </source>
</reference>
<dbReference type="GO" id="GO:0006950">
    <property type="term" value="P:response to stress"/>
    <property type="evidence" value="ECO:0007669"/>
    <property type="project" value="UniProtKB-ARBA"/>
</dbReference>